<dbReference type="GO" id="GO:0003677">
    <property type="term" value="F:DNA binding"/>
    <property type="evidence" value="ECO:0007669"/>
    <property type="project" value="UniProtKB-KW"/>
</dbReference>
<evidence type="ECO:0000313" key="4">
    <source>
        <dbReference type="EMBL" id="SJM90821.1"/>
    </source>
</evidence>
<dbReference type="PANTHER" id="PTHR33175:SF5">
    <property type="entry name" value="INTEGRATION HOST FACTOR SUBUNIT BETA"/>
    <property type="match status" value="1"/>
</dbReference>
<accession>A0A1R4H466</accession>
<dbReference type="PANTHER" id="PTHR33175">
    <property type="entry name" value="DNA-BINDING PROTEIN HU"/>
    <property type="match status" value="1"/>
</dbReference>
<dbReference type="InterPro" id="IPR000119">
    <property type="entry name" value="Hist_DNA-bd"/>
</dbReference>
<organism evidence="4 5">
    <name type="scientific">Crenothrix polyspora</name>
    <dbReference type="NCBI Taxonomy" id="360316"/>
    <lineage>
        <taxon>Bacteria</taxon>
        <taxon>Pseudomonadati</taxon>
        <taxon>Pseudomonadota</taxon>
        <taxon>Gammaproteobacteria</taxon>
        <taxon>Methylococcales</taxon>
        <taxon>Crenotrichaceae</taxon>
        <taxon>Crenothrix</taxon>
    </lineage>
</organism>
<dbReference type="InterPro" id="IPR010992">
    <property type="entry name" value="IHF-like_DNA-bd_dom_sf"/>
</dbReference>
<keyword evidence="5" id="KW-1185">Reference proteome</keyword>
<dbReference type="OrthoDB" id="9804203at2"/>
<evidence type="ECO:0000313" key="5">
    <source>
        <dbReference type="Proteomes" id="UP000195667"/>
    </source>
</evidence>
<evidence type="ECO:0000256" key="2">
    <source>
        <dbReference type="ARBA" id="ARBA00023125"/>
    </source>
</evidence>
<reference evidence="5" key="1">
    <citation type="submission" date="2017-02" db="EMBL/GenBank/DDBJ databases">
        <authorList>
            <person name="Daims H."/>
        </authorList>
    </citation>
    <scope>NUCLEOTIDE SEQUENCE [LARGE SCALE GENOMIC DNA]</scope>
</reference>
<dbReference type="CDD" id="cd13836">
    <property type="entry name" value="IHF_B"/>
    <property type="match status" value="1"/>
</dbReference>
<dbReference type="InterPro" id="IPR020816">
    <property type="entry name" value="Histone-like_DNA-bd_CS"/>
</dbReference>
<evidence type="ECO:0000256" key="1">
    <source>
        <dbReference type="ARBA" id="ARBA00010529"/>
    </source>
</evidence>
<dbReference type="AlphaFoldDB" id="A0A1R4H466"/>
<dbReference type="Pfam" id="PF00216">
    <property type="entry name" value="Bac_DNA_binding"/>
    <property type="match status" value="1"/>
</dbReference>
<dbReference type="Proteomes" id="UP000195667">
    <property type="component" value="Unassembled WGS sequence"/>
</dbReference>
<protein>
    <submittedName>
        <fullName evidence="4">Integration host factor (IHF), DNA-binding protein, beta subunit</fullName>
    </submittedName>
</protein>
<dbReference type="GO" id="GO:0005829">
    <property type="term" value="C:cytosol"/>
    <property type="evidence" value="ECO:0007669"/>
    <property type="project" value="TreeGrafter"/>
</dbReference>
<proteinExistence type="inferred from homology"/>
<dbReference type="SUPFAM" id="SSF47729">
    <property type="entry name" value="IHF-like DNA-binding proteins"/>
    <property type="match status" value="1"/>
</dbReference>
<keyword evidence="2 4" id="KW-0238">DNA-binding</keyword>
<dbReference type="NCBIfam" id="NF001222">
    <property type="entry name" value="PRK00199.1"/>
    <property type="match status" value="1"/>
</dbReference>
<dbReference type="PRINTS" id="PR01727">
    <property type="entry name" value="DNABINDINGHU"/>
</dbReference>
<dbReference type="Gene3D" id="4.10.520.10">
    <property type="entry name" value="IHF-like DNA-binding proteins"/>
    <property type="match status" value="1"/>
</dbReference>
<dbReference type="GO" id="GO:0030527">
    <property type="term" value="F:structural constituent of chromatin"/>
    <property type="evidence" value="ECO:0007669"/>
    <property type="project" value="InterPro"/>
</dbReference>
<name>A0A1R4H466_9GAMM</name>
<dbReference type="RefSeq" id="WP_087142700.1">
    <property type="nucleotide sequence ID" value="NZ_FUKI01000067.1"/>
</dbReference>
<evidence type="ECO:0000256" key="3">
    <source>
        <dbReference type="RuleBase" id="RU003939"/>
    </source>
</evidence>
<dbReference type="EMBL" id="FUKI01000067">
    <property type="protein sequence ID" value="SJM90821.1"/>
    <property type="molecule type" value="Genomic_DNA"/>
</dbReference>
<gene>
    <name evidence="4" type="primary">ihfB</name>
    <name evidence="4" type="ORF">CRENPOLYSF1_1590002</name>
</gene>
<sequence length="95" mass="10724">MVKSEFVNALCERQPYLLARDIELAVNCMLEQMALSLEAGERIEIRGFGSFSLHHRTSRHARNPKTGELVHLPAKVAIHFKPGKDMKNRVNGKLA</sequence>
<comment type="similarity">
    <text evidence="1 3">Belongs to the bacterial histone-like protein family.</text>
</comment>
<dbReference type="SMART" id="SM00411">
    <property type="entry name" value="BHL"/>
    <property type="match status" value="1"/>
</dbReference>
<dbReference type="PROSITE" id="PS00045">
    <property type="entry name" value="HISTONE_LIKE"/>
    <property type="match status" value="1"/>
</dbReference>